<gene>
    <name evidence="2" type="ORF">GLAREA_08300</name>
</gene>
<dbReference type="AlphaFoldDB" id="S3DCM9"/>
<reference evidence="2 3" key="1">
    <citation type="journal article" date="2013" name="BMC Genomics">
        <title>Genomics-driven discovery of the pneumocandin biosynthetic gene cluster in the fungus Glarea lozoyensis.</title>
        <authorList>
            <person name="Chen L."/>
            <person name="Yue Q."/>
            <person name="Zhang X."/>
            <person name="Xiang M."/>
            <person name="Wang C."/>
            <person name="Li S."/>
            <person name="Che Y."/>
            <person name="Ortiz-Lopez F.J."/>
            <person name="Bills G.F."/>
            <person name="Liu X."/>
            <person name="An Z."/>
        </authorList>
    </citation>
    <scope>NUCLEOTIDE SEQUENCE [LARGE SCALE GENOMIC DNA]</scope>
    <source>
        <strain evidence="3">ATCC 20868 / MF5171</strain>
    </source>
</reference>
<dbReference type="Proteomes" id="UP000016922">
    <property type="component" value="Unassembled WGS sequence"/>
</dbReference>
<dbReference type="HOGENOM" id="CLU_523788_0_0_1"/>
<accession>S3DCM9</accession>
<evidence type="ECO:0000256" key="1">
    <source>
        <dbReference type="SAM" id="MobiDB-lite"/>
    </source>
</evidence>
<protein>
    <recommendedName>
        <fullName evidence="4">Fungal N-terminal domain-containing protein</fullName>
    </recommendedName>
</protein>
<dbReference type="OrthoDB" id="5344057at2759"/>
<feature type="region of interest" description="Disordered" evidence="1">
    <location>
        <begin position="246"/>
        <end position="269"/>
    </location>
</feature>
<evidence type="ECO:0008006" key="4">
    <source>
        <dbReference type="Google" id="ProtNLM"/>
    </source>
</evidence>
<name>S3DCM9_GLAL2</name>
<dbReference type="RefSeq" id="XP_008088536.1">
    <property type="nucleotide sequence ID" value="XM_008090345.1"/>
</dbReference>
<dbReference type="GeneID" id="19467349"/>
<organism evidence="2 3">
    <name type="scientific">Glarea lozoyensis (strain ATCC 20868 / MF5171)</name>
    <dbReference type="NCBI Taxonomy" id="1116229"/>
    <lineage>
        <taxon>Eukaryota</taxon>
        <taxon>Fungi</taxon>
        <taxon>Dikarya</taxon>
        <taxon>Ascomycota</taxon>
        <taxon>Pezizomycotina</taxon>
        <taxon>Leotiomycetes</taxon>
        <taxon>Helotiales</taxon>
        <taxon>Helotiaceae</taxon>
        <taxon>Glarea</taxon>
    </lineage>
</organism>
<dbReference type="KEGG" id="glz:GLAREA_08300"/>
<proteinExistence type="predicted"/>
<sequence length="520" mass="58200">MAGGLGEAASIAGLISLAGQTIQATSKLYTFCQTYKNINARLEQTRIEIQGLRIILQQTETITSDATASTLVSSDIVANLKARITDCRTDLENWTQKVDSFGLDEAQRAKRILTKIKLSVNKAFFAMIREQLCFHRTQIDLSLGLLGLGVGLHCNLQSRAAKDGIDALQTKQNTFQVGTFGRLDTVGEDVRRFRSTQSASVEVMHDMIAGIHQSYKSNAGVSKASIDAIDARLNMIQEQLQSSIDQSQSSINRHRFNNPQKPLRGSTSYGARKFDPASFTPGEVSHLSLPPSPVLHPLRIIKPGLLLQDKKGRLTVELVALDEPQYRLADINQKIALIEHVKGLRLIIWLLQKRNFFPEVELSSRRIAASNFALEASLAWKWKLPDAFSTPKPNLKEYNICINIDTVIPWTRHRPRLQYIFDQIEGRRNRGGCPCLITEKLLRRWSRFPVSEERKHGSYLMRLPSSILKSLMLSVPGSRYKALMMSCGAGFLPKAEEWGQGISEEGIQSLQPREGVHAAW</sequence>
<dbReference type="EMBL" id="KE145373">
    <property type="protein sequence ID" value="EPE24448.1"/>
    <property type="molecule type" value="Genomic_DNA"/>
</dbReference>
<feature type="compositionally biased region" description="Polar residues" evidence="1">
    <location>
        <begin position="257"/>
        <end position="269"/>
    </location>
</feature>
<evidence type="ECO:0000313" key="2">
    <source>
        <dbReference type="EMBL" id="EPE24448.1"/>
    </source>
</evidence>
<keyword evidence="3" id="KW-1185">Reference proteome</keyword>
<evidence type="ECO:0000313" key="3">
    <source>
        <dbReference type="Proteomes" id="UP000016922"/>
    </source>
</evidence>